<feature type="domain" description="Alpha-D-phosphohexomutase alpha/beta/alpha" evidence="12">
    <location>
        <begin position="264"/>
        <end position="371"/>
    </location>
</feature>
<dbReference type="NCBIfam" id="TIGR01455">
    <property type="entry name" value="glmM"/>
    <property type="match status" value="1"/>
</dbReference>
<dbReference type="PROSITE" id="PS00710">
    <property type="entry name" value="PGM_PMM"/>
    <property type="match status" value="1"/>
</dbReference>
<comment type="similarity">
    <text evidence="1 6 7">Belongs to the phosphohexose mutase family.</text>
</comment>
<dbReference type="GO" id="GO:0000287">
    <property type="term" value="F:magnesium ion binding"/>
    <property type="evidence" value="ECO:0007669"/>
    <property type="project" value="UniProtKB-UniRule"/>
</dbReference>
<dbReference type="NCBIfam" id="NF008139">
    <property type="entry name" value="PRK10887.1"/>
    <property type="match status" value="1"/>
</dbReference>
<dbReference type="InterPro" id="IPR005841">
    <property type="entry name" value="Alpha-D-phosphohexomutase_SF"/>
</dbReference>
<dbReference type="InterPro" id="IPR016066">
    <property type="entry name" value="A-D-PHexomutase_CS"/>
</dbReference>
<dbReference type="InterPro" id="IPR050060">
    <property type="entry name" value="Phosphoglucosamine_mutase"/>
</dbReference>
<accession>A0A1H5RUZ7</accession>
<feature type="domain" description="Alpha-D-phosphohexomutase C-terminal" evidence="9">
    <location>
        <begin position="379"/>
        <end position="445"/>
    </location>
</feature>
<dbReference type="HAMAP" id="MF_01554_B">
    <property type="entry name" value="GlmM_B"/>
    <property type="match status" value="1"/>
</dbReference>
<dbReference type="GO" id="GO:0009252">
    <property type="term" value="P:peptidoglycan biosynthetic process"/>
    <property type="evidence" value="ECO:0007669"/>
    <property type="project" value="UniProtKB-ARBA"/>
</dbReference>
<dbReference type="GO" id="GO:0004615">
    <property type="term" value="F:phosphomannomutase activity"/>
    <property type="evidence" value="ECO:0007669"/>
    <property type="project" value="TreeGrafter"/>
</dbReference>
<keyword evidence="2 6" id="KW-0597">Phosphoprotein</keyword>
<evidence type="ECO:0000313" key="13">
    <source>
        <dbReference type="EMBL" id="SEF41954.1"/>
    </source>
</evidence>
<evidence type="ECO:0000313" key="14">
    <source>
        <dbReference type="Proteomes" id="UP000236751"/>
    </source>
</evidence>
<feature type="binding site" evidence="6">
    <location>
        <position position="249"/>
    </location>
    <ligand>
        <name>Mg(2+)</name>
        <dbReference type="ChEBI" id="CHEBI:18420"/>
    </ligand>
</feature>
<dbReference type="Pfam" id="PF00408">
    <property type="entry name" value="PGM_PMM_IV"/>
    <property type="match status" value="1"/>
</dbReference>
<dbReference type="GO" id="GO:0008966">
    <property type="term" value="F:phosphoglucosamine mutase activity"/>
    <property type="evidence" value="ECO:0007669"/>
    <property type="project" value="UniProtKB-UniRule"/>
</dbReference>
<feature type="modified residue" description="Phosphoserine" evidence="6">
    <location>
        <position position="108"/>
    </location>
</feature>
<dbReference type="InterPro" id="IPR005845">
    <property type="entry name" value="A-D-PHexomutase_a/b/a-II"/>
</dbReference>
<comment type="catalytic activity">
    <reaction evidence="6 8">
        <text>alpha-D-glucosamine 1-phosphate = D-glucosamine 6-phosphate</text>
        <dbReference type="Rhea" id="RHEA:23424"/>
        <dbReference type="ChEBI" id="CHEBI:58516"/>
        <dbReference type="ChEBI" id="CHEBI:58725"/>
        <dbReference type="EC" id="5.4.2.10"/>
    </reaction>
</comment>
<comment type="function">
    <text evidence="6 8">Catalyzes the conversion of glucosamine-6-phosphate to glucosamine-1-phosphate.</text>
</comment>
<feature type="binding site" evidence="6">
    <location>
        <position position="251"/>
    </location>
    <ligand>
        <name>Mg(2+)</name>
        <dbReference type="ChEBI" id="CHEBI:18420"/>
    </ligand>
</feature>
<dbReference type="GO" id="GO:0006048">
    <property type="term" value="P:UDP-N-acetylglucosamine biosynthetic process"/>
    <property type="evidence" value="ECO:0007669"/>
    <property type="project" value="TreeGrafter"/>
</dbReference>
<feature type="binding site" description="via phosphate group" evidence="6">
    <location>
        <position position="108"/>
    </location>
    <ligand>
        <name>Mg(2+)</name>
        <dbReference type="ChEBI" id="CHEBI:18420"/>
    </ligand>
</feature>
<keyword evidence="4 6" id="KW-0460">Magnesium</keyword>
<evidence type="ECO:0000256" key="2">
    <source>
        <dbReference type="ARBA" id="ARBA00022553"/>
    </source>
</evidence>
<evidence type="ECO:0000256" key="5">
    <source>
        <dbReference type="ARBA" id="ARBA00023235"/>
    </source>
</evidence>
<keyword evidence="5 6" id="KW-0413">Isomerase</keyword>
<evidence type="ECO:0000256" key="1">
    <source>
        <dbReference type="ARBA" id="ARBA00010231"/>
    </source>
</evidence>
<dbReference type="FunFam" id="3.40.120.10:FF:000001">
    <property type="entry name" value="Phosphoglucosamine mutase"/>
    <property type="match status" value="1"/>
</dbReference>
<dbReference type="KEGG" id="nmu:Nmul_A0485"/>
<dbReference type="Gene3D" id="3.30.310.50">
    <property type="entry name" value="Alpha-D-phosphohexomutase, C-terminal domain"/>
    <property type="match status" value="1"/>
</dbReference>
<evidence type="ECO:0000256" key="8">
    <source>
        <dbReference type="RuleBase" id="RU004327"/>
    </source>
</evidence>
<organism evidence="13 14">
    <name type="scientific">Nitrosospira multiformis (strain ATCC 25196 / NCIMB 11849 / C 71)</name>
    <dbReference type="NCBI Taxonomy" id="323848"/>
    <lineage>
        <taxon>Bacteria</taxon>
        <taxon>Pseudomonadati</taxon>
        <taxon>Pseudomonadota</taxon>
        <taxon>Betaproteobacteria</taxon>
        <taxon>Nitrosomonadales</taxon>
        <taxon>Nitrosomonadaceae</taxon>
        <taxon>Nitrosospira</taxon>
    </lineage>
</organism>
<evidence type="ECO:0000259" key="11">
    <source>
        <dbReference type="Pfam" id="PF02879"/>
    </source>
</evidence>
<dbReference type="PANTHER" id="PTHR42946:SF1">
    <property type="entry name" value="PHOSPHOGLUCOMUTASE (ALPHA-D-GLUCOSE-1,6-BISPHOSPHATE-DEPENDENT)"/>
    <property type="match status" value="1"/>
</dbReference>
<dbReference type="SMR" id="A0A1H5RUZ7"/>
<dbReference type="InterPro" id="IPR016055">
    <property type="entry name" value="A-D-PHexomutase_a/b/a-I/II/III"/>
</dbReference>
<comment type="PTM">
    <text evidence="6">Activated by phosphorylation.</text>
</comment>
<evidence type="ECO:0000256" key="6">
    <source>
        <dbReference type="HAMAP-Rule" id="MF_01554"/>
    </source>
</evidence>
<dbReference type="FunFam" id="3.40.120.10:FF:000003">
    <property type="entry name" value="Phosphoglucosamine mutase"/>
    <property type="match status" value="1"/>
</dbReference>
<gene>
    <name evidence="6" type="primary">glmM</name>
    <name evidence="13" type="ORF">SAMN05216403_101212</name>
</gene>
<dbReference type="PRINTS" id="PR00509">
    <property type="entry name" value="PGMPMM"/>
</dbReference>
<dbReference type="Pfam" id="PF02880">
    <property type="entry name" value="PGM_PMM_III"/>
    <property type="match status" value="1"/>
</dbReference>
<evidence type="ECO:0000256" key="3">
    <source>
        <dbReference type="ARBA" id="ARBA00022723"/>
    </source>
</evidence>
<dbReference type="SUPFAM" id="SSF53738">
    <property type="entry name" value="Phosphoglucomutase, first 3 domains"/>
    <property type="match status" value="3"/>
</dbReference>
<dbReference type="GO" id="GO:0005975">
    <property type="term" value="P:carbohydrate metabolic process"/>
    <property type="evidence" value="ECO:0007669"/>
    <property type="project" value="InterPro"/>
</dbReference>
<dbReference type="EC" id="5.4.2.10" evidence="6 8"/>
<dbReference type="InterPro" id="IPR005844">
    <property type="entry name" value="A-D-PHexomutase_a/b/a-I"/>
</dbReference>
<feature type="binding site" evidence="6">
    <location>
        <position position="247"/>
    </location>
    <ligand>
        <name>Mg(2+)</name>
        <dbReference type="ChEBI" id="CHEBI:18420"/>
    </ligand>
</feature>
<dbReference type="GO" id="GO:0005829">
    <property type="term" value="C:cytosol"/>
    <property type="evidence" value="ECO:0007669"/>
    <property type="project" value="TreeGrafter"/>
</dbReference>
<name>A0A1H5RUZ7_NITMU</name>
<dbReference type="CDD" id="cd05802">
    <property type="entry name" value="GlmM"/>
    <property type="match status" value="1"/>
</dbReference>
<dbReference type="OrthoDB" id="9803322at2"/>
<feature type="active site" description="Phosphoserine intermediate" evidence="6">
    <location>
        <position position="108"/>
    </location>
</feature>
<protein>
    <recommendedName>
        <fullName evidence="6 8">Phosphoglucosamine mutase</fullName>
        <ecNumber evidence="6 8">5.4.2.10</ecNumber>
    </recommendedName>
</protein>
<dbReference type="AlphaFoldDB" id="A0A1H5RUZ7"/>
<dbReference type="PANTHER" id="PTHR42946">
    <property type="entry name" value="PHOSPHOHEXOSE MUTASE"/>
    <property type="match status" value="1"/>
</dbReference>
<evidence type="ECO:0000259" key="12">
    <source>
        <dbReference type="Pfam" id="PF02880"/>
    </source>
</evidence>
<dbReference type="InterPro" id="IPR005846">
    <property type="entry name" value="A-D-PHexomutase_a/b/a-III"/>
</dbReference>
<evidence type="ECO:0000259" key="9">
    <source>
        <dbReference type="Pfam" id="PF00408"/>
    </source>
</evidence>
<dbReference type="FunFam" id="3.30.310.50:FF:000001">
    <property type="entry name" value="Phosphoglucosamine mutase"/>
    <property type="match status" value="1"/>
</dbReference>
<dbReference type="InterPro" id="IPR006352">
    <property type="entry name" value="GlmM_bact"/>
</dbReference>
<evidence type="ECO:0000256" key="4">
    <source>
        <dbReference type="ARBA" id="ARBA00022842"/>
    </source>
</evidence>
<feature type="domain" description="Alpha-D-phosphohexomutase alpha/beta/alpha" evidence="11">
    <location>
        <begin position="163"/>
        <end position="260"/>
    </location>
</feature>
<evidence type="ECO:0000256" key="7">
    <source>
        <dbReference type="RuleBase" id="RU004326"/>
    </source>
</evidence>
<dbReference type="EMBL" id="FNVK01000001">
    <property type="protein sequence ID" value="SEF41954.1"/>
    <property type="molecule type" value="Genomic_DNA"/>
</dbReference>
<dbReference type="Gene3D" id="3.40.120.10">
    <property type="entry name" value="Alpha-D-Glucose-1,6-Bisphosphate, subunit A, domain 3"/>
    <property type="match status" value="3"/>
</dbReference>
<dbReference type="SUPFAM" id="SSF55957">
    <property type="entry name" value="Phosphoglucomutase, C-terminal domain"/>
    <property type="match status" value="1"/>
</dbReference>
<comment type="cofactor">
    <cofactor evidence="6">
        <name>Mg(2+)</name>
        <dbReference type="ChEBI" id="CHEBI:18420"/>
    </cofactor>
    <text evidence="6">Binds 1 Mg(2+) ion per subunit.</text>
</comment>
<dbReference type="RefSeq" id="WP_011379847.1">
    <property type="nucleotide sequence ID" value="NC_007614.1"/>
</dbReference>
<dbReference type="Pfam" id="PF02878">
    <property type="entry name" value="PGM_PMM_I"/>
    <property type="match status" value="1"/>
</dbReference>
<evidence type="ECO:0000259" key="10">
    <source>
        <dbReference type="Pfam" id="PF02878"/>
    </source>
</evidence>
<dbReference type="InterPro" id="IPR005843">
    <property type="entry name" value="A-D-PHexomutase_C"/>
</dbReference>
<feature type="domain" description="Alpha-D-phosphohexomutase alpha/beta/alpha" evidence="10">
    <location>
        <begin position="3"/>
        <end position="140"/>
    </location>
</feature>
<proteinExistence type="inferred from homology"/>
<keyword evidence="3 6" id="KW-0479">Metal-binding</keyword>
<dbReference type="Pfam" id="PF02879">
    <property type="entry name" value="PGM_PMM_II"/>
    <property type="match status" value="1"/>
</dbReference>
<reference evidence="13 14" key="1">
    <citation type="submission" date="2016-10" db="EMBL/GenBank/DDBJ databases">
        <authorList>
            <person name="de Groot N.N."/>
        </authorList>
    </citation>
    <scope>NUCLEOTIDE SEQUENCE [LARGE SCALE GENOMIC DNA]</scope>
    <source>
        <strain evidence="13 14">Nl13</strain>
    </source>
</reference>
<sequence length="463" mass="49594">MTRKYFGTDGIRGRVGEAPITPEFVIHLGYSAGKVLTSSDWHLSKGERPAVLIGKDTRISGYMLESALQAGLSAAGVDVLLSGPMPTPAVAYLTRALRLQAGIVISASHNPFEDNGIKFFSALGAKLPDATEQEIEAGLNAPLKAMPSAQLGKARRVNDARGRYIEFCKSTFPNHLDLRGLRVVVDCAHGATYQIAGPVLHELGAEVVAIGIHPDGLNINHECGATHGAALQEAVRHHRADIGVALDGDGDRVIMTDGEGMLYDGDQLIYLVAKHRKQNGLLKGGVAGTLMTNLAIENGLKKLDIPFARANVGDRYVLELLQIKNWQLGGEGSGHIICLDKHTTGDGIISALQVLYAMRDSGKTLTELASDVTLYPQQLINVRVPKGFDAHNSLAIKTAQAEAERDLDTTGRVLLRASGTEPLIRVMVEGESGQKVKHWAEKIAEVVRNAAAGERSVEKALPN</sequence>
<dbReference type="InterPro" id="IPR036900">
    <property type="entry name" value="A-D-PHexomutase_C_sf"/>
</dbReference>
<dbReference type="Proteomes" id="UP000236751">
    <property type="component" value="Unassembled WGS sequence"/>
</dbReference>